<reference evidence="2" key="2">
    <citation type="submission" date="2020-05" db="EMBL/GenBank/DDBJ databases">
        <title>Complete genome sequence of Bradyrhizobium diazoefficiens XF6 isolated from soybean nodule.</title>
        <authorList>
            <person name="Noda R."/>
            <person name="Kakizaki K."/>
            <person name="Minamisawa K."/>
        </authorList>
    </citation>
    <scope>NUCLEOTIDE SEQUENCE</scope>
    <source>
        <strain evidence="2">XF6</strain>
    </source>
</reference>
<dbReference type="AlphaFoldDB" id="A0A810AHK5"/>
<dbReference type="EMBL" id="AP023096">
    <property type="protein sequence ID" value="BCE63904.1"/>
    <property type="molecule type" value="Genomic_DNA"/>
</dbReference>
<gene>
    <name evidence="1" type="ORF">XF5B_26830</name>
    <name evidence="2" type="ORF">XF6B_27030</name>
</gene>
<sequence length="164" mass="17380">MVELQRVEIVFGNTLKIMEVAELPLGRQQITLAFGPFVITAEGNHVMYTLPADHSVLMQVAYLDAKGNPATVDGEVSWSSSDPSIVAVTVDTEDSTICRATPVGSIGQAQITASCDADLGDGVRELLTLCDIEVVGGEAVTGTIQPVGEPIPQADHVEHHDKQT</sequence>
<protein>
    <recommendedName>
        <fullName evidence="3">BIG2 domain-containing protein</fullName>
    </recommendedName>
</protein>
<name>A0A810AHK5_9BRAD</name>
<dbReference type="RefSeq" id="WP_182869757.1">
    <property type="nucleotide sequence ID" value="NZ_AP022638.1"/>
</dbReference>
<dbReference type="Gene3D" id="2.60.40.1080">
    <property type="match status" value="1"/>
</dbReference>
<evidence type="ECO:0000313" key="2">
    <source>
        <dbReference type="EMBL" id="BCE63904.1"/>
    </source>
</evidence>
<accession>A0A810AHK5</accession>
<dbReference type="EMBL" id="AP023095">
    <property type="protein sequence ID" value="BCE55171.1"/>
    <property type="molecule type" value="Genomic_DNA"/>
</dbReference>
<evidence type="ECO:0008006" key="3">
    <source>
        <dbReference type="Google" id="ProtNLM"/>
    </source>
</evidence>
<evidence type="ECO:0000313" key="1">
    <source>
        <dbReference type="EMBL" id="BCE55171.1"/>
    </source>
</evidence>
<reference evidence="1" key="1">
    <citation type="submission" date="2020-05" db="EMBL/GenBank/DDBJ databases">
        <title>Complete genome sequence of Bradyrhizobium diazoefficiens XF5 isolated from soybean nodule.</title>
        <authorList>
            <person name="Noda R."/>
            <person name="Kakizaki K."/>
            <person name="Minamisawa K."/>
        </authorList>
    </citation>
    <scope>NUCLEOTIDE SEQUENCE</scope>
    <source>
        <strain evidence="1">XF5</strain>
    </source>
</reference>
<proteinExistence type="predicted"/>
<organism evidence="2">
    <name type="scientific">Bradyrhizobium diazoefficiens</name>
    <dbReference type="NCBI Taxonomy" id="1355477"/>
    <lineage>
        <taxon>Bacteria</taxon>
        <taxon>Pseudomonadati</taxon>
        <taxon>Pseudomonadota</taxon>
        <taxon>Alphaproteobacteria</taxon>
        <taxon>Hyphomicrobiales</taxon>
        <taxon>Nitrobacteraceae</taxon>
        <taxon>Bradyrhizobium</taxon>
    </lineage>
</organism>